<dbReference type="PANTHER" id="PTHR43441:SF2">
    <property type="entry name" value="FAMILY ACETYLTRANSFERASE, PUTATIVE (AFU_ORTHOLOGUE AFUA_7G00850)-RELATED"/>
    <property type="match status" value="1"/>
</dbReference>
<evidence type="ECO:0000313" key="2">
    <source>
        <dbReference type="EMBL" id="QOY87108.1"/>
    </source>
</evidence>
<dbReference type="Gene3D" id="3.40.630.30">
    <property type="match status" value="1"/>
</dbReference>
<name>A0A7S7NNX4_PALFE</name>
<dbReference type="Proteomes" id="UP000593892">
    <property type="component" value="Chromosome"/>
</dbReference>
<dbReference type="GO" id="GO:1990189">
    <property type="term" value="F:protein N-terminal-serine acetyltransferase activity"/>
    <property type="evidence" value="ECO:0007669"/>
    <property type="project" value="TreeGrafter"/>
</dbReference>
<dbReference type="PANTHER" id="PTHR43441">
    <property type="entry name" value="RIBOSOMAL-PROTEIN-SERINE ACETYLTRANSFERASE"/>
    <property type="match status" value="1"/>
</dbReference>
<accession>A0A7S7NNX4</accession>
<dbReference type="GO" id="GO:0005737">
    <property type="term" value="C:cytoplasm"/>
    <property type="evidence" value="ECO:0007669"/>
    <property type="project" value="TreeGrafter"/>
</dbReference>
<dbReference type="KEGG" id="pfer:IRI77_30740"/>
<dbReference type="SUPFAM" id="SSF55729">
    <property type="entry name" value="Acyl-CoA N-acyltransferases (Nat)"/>
    <property type="match status" value="1"/>
</dbReference>
<dbReference type="EMBL" id="CP063849">
    <property type="protein sequence ID" value="QOY87108.1"/>
    <property type="molecule type" value="Genomic_DNA"/>
</dbReference>
<dbReference type="InterPro" id="IPR000182">
    <property type="entry name" value="GNAT_dom"/>
</dbReference>
<protein>
    <submittedName>
        <fullName evidence="2">GNAT family N-acetyltransferase</fullName>
    </submittedName>
</protein>
<organism evidence="2 3">
    <name type="scientific">Paludibaculum fermentans</name>
    <dbReference type="NCBI Taxonomy" id="1473598"/>
    <lineage>
        <taxon>Bacteria</taxon>
        <taxon>Pseudomonadati</taxon>
        <taxon>Acidobacteriota</taxon>
        <taxon>Terriglobia</taxon>
        <taxon>Bryobacterales</taxon>
        <taxon>Bryobacteraceae</taxon>
        <taxon>Paludibaculum</taxon>
    </lineage>
</organism>
<feature type="domain" description="N-acetyltransferase" evidence="1">
    <location>
        <begin position="51"/>
        <end position="187"/>
    </location>
</feature>
<proteinExistence type="predicted"/>
<dbReference type="InterPro" id="IPR016181">
    <property type="entry name" value="Acyl_CoA_acyltransferase"/>
</dbReference>
<dbReference type="AlphaFoldDB" id="A0A7S7NNX4"/>
<gene>
    <name evidence="2" type="ORF">IRI77_30740</name>
</gene>
<dbReference type="Pfam" id="PF13302">
    <property type="entry name" value="Acetyltransf_3"/>
    <property type="match status" value="1"/>
</dbReference>
<sequence length="196" mass="21785">MAAATFPKHPETRIELGPDLVLQALDTSLAETLYAAVDANREHLRVWLPWVDFSRSPADSLHFLKEMEAKRAAAVTVAYSLWTGASGLVGIIGMHDISLANGNLQIGYWVAKAMEGKGLISRACEAMLRLAFETLGMERVEIRCATGNHRSAAVPERLGFQFEGILRHSAKLHGEFVDMRLYSMLAEEYRRRRASA</sequence>
<dbReference type="GO" id="GO:0008999">
    <property type="term" value="F:protein-N-terminal-alanine acetyltransferase activity"/>
    <property type="evidence" value="ECO:0007669"/>
    <property type="project" value="TreeGrafter"/>
</dbReference>
<keyword evidence="3" id="KW-1185">Reference proteome</keyword>
<dbReference type="RefSeq" id="WP_194448777.1">
    <property type="nucleotide sequence ID" value="NZ_CP063849.1"/>
</dbReference>
<evidence type="ECO:0000259" key="1">
    <source>
        <dbReference type="PROSITE" id="PS51186"/>
    </source>
</evidence>
<keyword evidence="2" id="KW-0808">Transferase</keyword>
<dbReference type="PROSITE" id="PS51186">
    <property type="entry name" value="GNAT"/>
    <property type="match status" value="1"/>
</dbReference>
<evidence type="ECO:0000313" key="3">
    <source>
        <dbReference type="Proteomes" id="UP000593892"/>
    </source>
</evidence>
<dbReference type="InterPro" id="IPR051908">
    <property type="entry name" value="Ribosomal_N-acetyltransferase"/>
</dbReference>
<reference evidence="2 3" key="1">
    <citation type="submission" date="2020-10" db="EMBL/GenBank/DDBJ databases">
        <title>Complete genome sequence of Paludibaculum fermentans P105T, a facultatively anaerobic acidobacterium capable of dissimilatory Fe(III) reduction.</title>
        <authorList>
            <person name="Dedysh S.N."/>
            <person name="Beletsky A.V."/>
            <person name="Kulichevskaya I.S."/>
            <person name="Mardanov A.V."/>
            <person name="Ravin N.V."/>
        </authorList>
    </citation>
    <scope>NUCLEOTIDE SEQUENCE [LARGE SCALE GENOMIC DNA]</scope>
    <source>
        <strain evidence="2 3">P105</strain>
    </source>
</reference>